<comment type="caution">
    <text evidence="6">The sequence shown here is derived from an EMBL/GenBank/DDBJ whole genome shotgun (WGS) entry which is preliminary data.</text>
</comment>
<dbReference type="PANTHER" id="PTHR13516:SF4">
    <property type="entry name" value="FI09323P"/>
    <property type="match status" value="1"/>
</dbReference>
<dbReference type="Proteomes" id="UP001190700">
    <property type="component" value="Unassembled WGS sequence"/>
</dbReference>
<organism evidence="6 7">
    <name type="scientific">Cymbomonas tetramitiformis</name>
    <dbReference type="NCBI Taxonomy" id="36881"/>
    <lineage>
        <taxon>Eukaryota</taxon>
        <taxon>Viridiplantae</taxon>
        <taxon>Chlorophyta</taxon>
        <taxon>Pyramimonadophyceae</taxon>
        <taxon>Pyramimonadales</taxon>
        <taxon>Pyramimonadaceae</taxon>
        <taxon>Cymbomonas</taxon>
    </lineage>
</organism>
<accession>A0AAE0LAE4</accession>
<evidence type="ECO:0000256" key="4">
    <source>
        <dbReference type="SAM" id="MobiDB-lite"/>
    </source>
</evidence>
<dbReference type="InterPro" id="IPR051958">
    <property type="entry name" value="Alba-like_NAB"/>
</dbReference>
<dbReference type="SUPFAM" id="SSF82704">
    <property type="entry name" value="AlbA-like"/>
    <property type="match status" value="1"/>
</dbReference>
<dbReference type="PANTHER" id="PTHR13516">
    <property type="entry name" value="RIBONUCLEASE P SUBUNIT P25"/>
    <property type="match status" value="1"/>
</dbReference>
<name>A0AAE0LAE4_9CHLO</name>
<dbReference type="Gene3D" id="3.30.110.20">
    <property type="entry name" value="Alba-like domain"/>
    <property type="match status" value="1"/>
</dbReference>
<comment type="subcellular location">
    <subcellularLocation>
        <location evidence="1">Nucleus</location>
    </subcellularLocation>
</comment>
<keyword evidence="3" id="KW-0539">Nucleus</keyword>
<evidence type="ECO:0000256" key="1">
    <source>
        <dbReference type="ARBA" id="ARBA00004123"/>
    </source>
</evidence>
<proteinExistence type="inferred from homology"/>
<evidence type="ECO:0000313" key="7">
    <source>
        <dbReference type="Proteomes" id="UP001190700"/>
    </source>
</evidence>
<keyword evidence="7" id="KW-1185">Reference proteome</keyword>
<feature type="domain" description="DNA/RNA-binding protein Alba-like" evidence="5">
    <location>
        <begin position="19"/>
        <end position="83"/>
    </location>
</feature>
<evidence type="ECO:0000313" key="6">
    <source>
        <dbReference type="EMBL" id="KAK3277983.1"/>
    </source>
</evidence>
<dbReference type="GO" id="GO:0005634">
    <property type="term" value="C:nucleus"/>
    <property type="evidence" value="ECO:0007669"/>
    <property type="project" value="UniProtKB-SubCell"/>
</dbReference>
<evidence type="ECO:0000256" key="3">
    <source>
        <dbReference type="ARBA" id="ARBA00023242"/>
    </source>
</evidence>
<gene>
    <name evidence="6" type="ORF">CYMTET_14050</name>
</gene>
<dbReference type="Pfam" id="PF01918">
    <property type="entry name" value="Alba"/>
    <property type="match status" value="1"/>
</dbReference>
<evidence type="ECO:0000259" key="5">
    <source>
        <dbReference type="Pfam" id="PF01918"/>
    </source>
</evidence>
<evidence type="ECO:0000256" key="2">
    <source>
        <dbReference type="ARBA" id="ARBA00008018"/>
    </source>
</evidence>
<dbReference type="InterPro" id="IPR002775">
    <property type="entry name" value="DNA/RNA-bd_Alba-like"/>
</dbReference>
<comment type="similarity">
    <text evidence="2">Belongs to the histone-like Alba family.</text>
</comment>
<dbReference type="InterPro" id="IPR036882">
    <property type="entry name" value="Alba-like_dom_sf"/>
</dbReference>
<dbReference type="GO" id="GO:0003723">
    <property type="term" value="F:RNA binding"/>
    <property type="evidence" value="ECO:0007669"/>
    <property type="project" value="TreeGrafter"/>
</dbReference>
<feature type="region of interest" description="Disordered" evidence="4">
    <location>
        <begin position="144"/>
        <end position="256"/>
    </location>
</feature>
<feature type="compositionally biased region" description="Basic residues" evidence="4">
    <location>
        <begin position="213"/>
        <end position="229"/>
    </location>
</feature>
<sequence>MDRYIRVEKAKPDVPIDENEVRIMTTGKMRNYISYATNLLEEKCLTYVTLKAMGRAINKTVTIAEIIKRRVVGLHQNTSICSTDITDVWEPLEEGLNRLETKRSVSMITITLSKAPLDTSLPGYQPPLPEDQVIPLQDFEREEMMSGGKGRGRGTRGGRGGRGRGMLVDGDDAAVSSMPDSLEDSAYDVPLEGEGRGKGRGKGVGKGGAGKGKGGRGGRGGKGKGKGGRGKGEGMGVGMPDFHPGELPHTLSYSTV</sequence>
<feature type="compositionally biased region" description="Basic residues" evidence="4">
    <location>
        <begin position="150"/>
        <end position="162"/>
    </location>
</feature>
<dbReference type="EMBL" id="LGRX02005706">
    <property type="protein sequence ID" value="KAK3277983.1"/>
    <property type="molecule type" value="Genomic_DNA"/>
</dbReference>
<protein>
    <recommendedName>
        <fullName evidence="5">DNA/RNA-binding protein Alba-like domain-containing protein</fullName>
    </recommendedName>
</protein>
<dbReference type="AlphaFoldDB" id="A0AAE0LAE4"/>
<dbReference type="FunFam" id="3.30.110.20:FF:000003">
    <property type="entry name" value="DNA/RNA-binding protein Alba 1"/>
    <property type="match status" value="1"/>
</dbReference>
<reference evidence="6 7" key="1">
    <citation type="journal article" date="2015" name="Genome Biol. Evol.">
        <title>Comparative Genomics of a Bacterivorous Green Alga Reveals Evolutionary Causalities and Consequences of Phago-Mixotrophic Mode of Nutrition.</title>
        <authorList>
            <person name="Burns J.A."/>
            <person name="Paasch A."/>
            <person name="Narechania A."/>
            <person name="Kim E."/>
        </authorList>
    </citation>
    <scope>NUCLEOTIDE SEQUENCE [LARGE SCALE GENOMIC DNA]</scope>
    <source>
        <strain evidence="6 7">PLY_AMNH</strain>
    </source>
</reference>